<evidence type="ECO:0000256" key="1">
    <source>
        <dbReference type="SAM" id="Phobius"/>
    </source>
</evidence>
<keyword evidence="1" id="KW-0472">Membrane</keyword>
<sequence>MASRQFILTLSLILIITVCIVICAVLFVNIAHENDNNSSVKYSSGNVDIIEVQGPTHYVYMESEPSQDQSDDEKAVLLSENKVEVSNKELPDDLFLEEPADVPDASDITITVDE</sequence>
<gene>
    <name evidence="2" type="ORF">MBBWO_11930</name>
</gene>
<proteinExistence type="predicted"/>
<reference evidence="2 3" key="1">
    <citation type="submission" date="2017-03" db="EMBL/GenBank/DDBJ databases">
        <title>Genome sequence of Methanobrevibacter wosei.</title>
        <authorList>
            <person name="Poehlein A."/>
            <person name="Seedorf H."/>
            <person name="Daniel R."/>
        </authorList>
    </citation>
    <scope>NUCLEOTIDE SEQUENCE [LARGE SCALE GENOMIC DNA]</scope>
    <source>
        <strain evidence="2 3">DSM 11979</strain>
    </source>
</reference>
<keyword evidence="1" id="KW-1133">Transmembrane helix</keyword>
<keyword evidence="1" id="KW-0812">Transmembrane</keyword>
<dbReference type="Proteomes" id="UP000245577">
    <property type="component" value="Unassembled WGS sequence"/>
</dbReference>
<dbReference type="RefSeq" id="WP_116669962.1">
    <property type="nucleotide sequence ID" value="NZ_CALUOI010000001.1"/>
</dbReference>
<evidence type="ECO:0000313" key="2">
    <source>
        <dbReference type="EMBL" id="PWB86338.1"/>
    </source>
</evidence>
<keyword evidence="3" id="KW-1185">Reference proteome</keyword>
<feature type="transmembrane region" description="Helical" evidence="1">
    <location>
        <begin position="6"/>
        <end position="31"/>
    </location>
</feature>
<evidence type="ECO:0000313" key="3">
    <source>
        <dbReference type="Proteomes" id="UP000245577"/>
    </source>
</evidence>
<name>A0A2U1S8M2_9EURY</name>
<accession>A0A2U1S8M2</accession>
<comment type="caution">
    <text evidence="2">The sequence shown here is derived from an EMBL/GenBank/DDBJ whole genome shotgun (WGS) entry which is preliminary data.</text>
</comment>
<dbReference type="EMBL" id="MZGU01000004">
    <property type="protein sequence ID" value="PWB86338.1"/>
    <property type="molecule type" value="Genomic_DNA"/>
</dbReference>
<dbReference type="AlphaFoldDB" id="A0A2U1S8M2"/>
<organism evidence="2 3">
    <name type="scientific">Methanobrevibacter woesei</name>
    <dbReference type="NCBI Taxonomy" id="190976"/>
    <lineage>
        <taxon>Archaea</taxon>
        <taxon>Methanobacteriati</taxon>
        <taxon>Methanobacteriota</taxon>
        <taxon>Methanomada group</taxon>
        <taxon>Methanobacteria</taxon>
        <taxon>Methanobacteriales</taxon>
        <taxon>Methanobacteriaceae</taxon>
        <taxon>Methanobrevibacter</taxon>
    </lineage>
</organism>
<protein>
    <submittedName>
        <fullName evidence="2">Uncharacterized protein</fullName>
    </submittedName>
</protein>